<evidence type="ECO:0000256" key="2">
    <source>
        <dbReference type="ARBA" id="ARBA00011245"/>
    </source>
</evidence>
<dbReference type="EMBL" id="LAFY01004178">
    <property type="protein sequence ID" value="KJX94094.1"/>
    <property type="molecule type" value="Genomic_DNA"/>
</dbReference>
<evidence type="ECO:0000256" key="4">
    <source>
        <dbReference type="ARBA" id="ARBA00022643"/>
    </source>
</evidence>
<keyword evidence="6" id="KW-0503">Monooxygenase</keyword>
<keyword evidence="3" id="KW-0285">Flavoprotein</keyword>
<dbReference type="Gene3D" id="3.20.20.30">
    <property type="entry name" value="Luciferase-like domain"/>
    <property type="match status" value="1"/>
</dbReference>
<dbReference type="Proteomes" id="UP000033647">
    <property type="component" value="Unassembled WGS sequence"/>
</dbReference>
<dbReference type="STRING" id="1047168.A0A0F4G9S7"/>
<organism evidence="10 11">
    <name type="scientific">Zymoseptoria brevis</name>
    <dbReference type="NCBI Taxonomy" id="1047168"/>
    <lineage>
        <taxon>Eukaryota</taxon>
        <taxon>Fungi</taxon>
        <taxon>Dikarya</taxon>
        <taxon>Ascomycota</taxon>
        <taxon>Pezizomycotina</taxon>
        <taxon>Dothideomycetes</taxon>
        <taxon>Dothideomycetidae</taxon>
        <taxon>Mycosphaerellales</taxon>
        <taxon>Mycosphaerellaceae</taxon>
        <taxon>Zymoseptoria</taxon>
    </lineage>
</organism>
<dbReference type="InterPro" id="IPR050172">
    <property type="entry name" value="SsuD_RutA_monooxygenase"/>
</dbReference>
<dbReference type="Pfam" id="PF00296">
    <property type="entry name" value="Bac_luciferase"/>
    <property type="match status" value="1"/>
</dbReference>
<dbReference type="InterPro" id="IPR024014">
    <property type="entry name" value="DMSO2_SphG"/>
</dbReference>
<dbReference type="Pfam" id="PF08240">
    <property type="entry name" value="ADH_N"/>
    <property type="match status" value="1"/>
</dbReference>
<evidence type="ECO:0000256" key="5">
    <source>
        <dbReference type="ARBA" id="ARBA00023002"/>
    </source>
</evidence>
<dbReference type="GO" id="GO:0046306">
    <property type="term" value="P:alkanesulfonate catabolic process"/>
    <property type="evidence" value="ECO:0007669"/>
    <property type="project" value="TreeGrafter"/>
</dbReference>
<gene>
    <name evidence="10" type="ORF">TI39_contig4219g00015</name>
</gene>
<evidence type="ECO:0000313" key="11">
    <source>
        <dbReference type="Proteomes" id="UP000033647"/>
    </source>
</evidence>
<evidence type="ECO:0000259" key="8">
    <source>
        <dbReference type="Pfam" id="PF00296"/>
    </source>
</evidence>
<evidence type="ECO:0000259" key="9">
    <source>
        <dbReference type="Pfam" id="PF08240"/>
    </source>
</evidence>
<feature type="compositionally biased region" description="Polar residues" evidence="7">
    <location>
        <begin position="1368"/>
        <end position="1379"/>
    </location>
</feature>
<evidence type="ECO:0000256" key="7">
    <source>
        <dbReference type="SAM" id="MobiDB-lite"/>
    </source>
</evidence>
<evidence type="ECO:0000256" key="6">
    <source>
        <dbReference type="ARBA" id="ARBA00023033"/>
    </source>
</evidence>
<keyword evidence="11" id="KW-1185">Reference proteome</keyword>
<keyword evidence="4" id="KW-0288">FMN</keyword>
<feature type="compositionally biased region" description="Low complexity" evidence="7">
    <location>
        <begin position="89"/>
        <end position="100"/>
    </location>
</feature>
<evidence type="ECO:0000256" key="1">
    <source>
        <dbReference type="ARBA" id="ARBA00008072"/>
    </source>
</evidence>
<feature type="compositionally biased region" description="Basic and acidic residues" evidence="7">
    <location>
        <begin position="1170"/>
        <end position="1185"/>
    </location>
</feature>
<comment type="subunit">
    <text evidence="2">Monomer.</text>
</comment>
<feature type="region of interest" description="Disordered" evidence="7">
    <location>
        <begin position="1219"/>
        <end position="1247"/>
    </location>
</feature>
<feature type="domain" description="Alcohol dehydrogenase-like N-terminal" evidence="9">
    <location>
        <begin position="154"/>
        <end position="241"/>
    </location>
</feature>
<feature type="compositionally biased region" description="Basic and acidic residues" evidence="7">
    <location>
        <begin position="1067"/>
        <end position="1090"/>
    </location>
</feature>
<feature type="compositionally biased region" description="Polar residues" evidence="7">
    <location>
        <begin position="996"/>
        <end position="1005"/>
    </location>
</feature>
<dbReference type="PANTHER" id="PTHR42847">
    <property type="entry name" value="ALKANESULFONATE MONOOXYGENASE"/>
    <property type="match status" value="1"/>
</dbReference>
<keyword evidence="5" id="KW-0560">Oxidoreductase</keyword>
<evidence type="ECO:0000256" key="3">
    <source>
        <dbReference type="ARBA" id="ARBA00022630"/>
    </source>
</evidence>
<feature type="compositionally biased region" description="Polar residues" evidence="7">
    <location>
        <begin position="62"/>
        <end position="83"/>
    </location>
</feature>
<dbReference type="Gene3D" id="3.90.180.10">
    <property type="entry name" value="Medium-chain alcohol dehydrogenases, catalytic domain"/>
    <property type="match status" value="1"/>
</dbReference>
<dbReference type="CDD" id="cd01094">
    <property type="entry name" value="Alkanesulfonate_monoxygenase"/>
    <property type="match status" value="1"/>
</dbReference>
<dbReference type="GO" id="GO:0016651">
    <property type="term" value="F:oxidoreductase activity, acting on NAD(P)H"/>
    <property type="evidence" value="ECO:0007669"/>
    <property type="project" value="InterPro"/>
</dbReference>
<comment type="similarity">
    <text evidence="1">Belongs to the zinc-containing alcohol dehydrogenase family.</text>
</comment>
<dbReference type="CDD" id="cd08249">
    <property type="entry name" value="enoyl_reductase_like"/>
    <property type="match status" value="1"/>
</dbReference>
<feature type="compositionally biased region" description="Basic and acidic residues" evidence="7">
    <location>
        <begin position="1459"/>
        <end position="1493"/>
    </location>
</feature>
<dbReference type="InterPro" id="IPR047122">
    <property type="entry name" value="Trans-enoyl_RdTase-like"/>
</dbReference>
<dbReference type="SUPFAM" id="SSF51679">
    <property type="entry name" value="Bacterial luciferase-like"/>
    <property type="match status" value="1"/>
</dbReference>
<feature type="domain" description="Luciferase-like" evidence="8">
    <location>
        <begin position="546"/>
        <end position="866"/>
    </location>
</feature>
<dbReference type="GO" id="GO:0008726">
    <property type="term" value="F:alkanesulfonate monooxygenase activity"/>
    <property type="evidence" value="ECO:0007669"/>
    <property type="project" value="TreeGrafter"/>
</dbReference>
<dbReference type="NCBIfam" id="TIGR04021">
    <property type="entry name" value="LLM_DMSO2_sfnG"/>
    <property type="match status" value="1"/>
</dbReference>
<reference evidence="10 11" key="1">
    <citation type="submission" date="2015-03" db="EMBL/GenBank/DDBJ databases">
        <title>RNA-seq based gene annotation and comparative genomics of four Zymoseptoria species reveal species-specific pathogenicity related genes and transposable element activity.</title>
        <authorList>
            <person name="Grandaubert J."/>
            <person name="Bhattacharyya A."/>
            <person name="Stukenbrock E.H."/>
        </authorList>
    </citation>
    <scope>NUCLEOTIDE SEQUENCE [LARGE SCALE GENOMIC DNA]</scope>
    <source>
        <strain evidence="10 11">Zb18110</strain>
    </source>
</reference>
<feature type="region of interest" description="Disordered" evidence="7">
    <location>
        <begin position="1301"/>
        <end position="1501"/>
    </location>
</feature>
<accession>A0A0F4G9S7</accession>
<evidence type="ECO:0000313" key="10">
    <source>
        <dbReference type="EMBL" id="KJX94094.1"/>
    </source>
</evidence>
<feature type="region of interest" description="Disordered" evidence="7">
    <location>
        <begin position="1166"/>
        <end position="1205"/>
    </location>
</feature>
<name>A0A0F4G9S7_9PEZI</name>
<dbReference type="InterPro" id="IPR036661">
    <property type="entry name" value="Luciferase-like_sf"/>
</dbReference>
<feature type="region of interest" description="Disordered" evidence="7">
    <location>
        <begin position="968"/>
        <end position="1090"/>
    </location>
</feature>
<dbReference type="SUPFAM" id="SSF51735">
    <property type="entry name" value="NAD(P)-binding Rossmann-fold domains"/>
    <property type="match status" value="1"/>
</dbReference>
<dbReference type="InterPro" id="IPR011032">
    <property type="entry name" value="GroES-like_sf"/>
</dbReference>
<dbReference type="InterPro" id="IPR011251">
    <property type="entry name" value="Luciferase-like_dom"/>
</dbReference>
<feature type="compositionally biased region" description="Polar residues" evidence="7">
    <location>
        <begin position="968"/>
        <end position="987"/>
    </location>
</feature>
<feature type="compositionally biased region" description="Basic and acidic residues" evidence="7">
    <location>
        <begin position="1015"/>
        <end position="1028"/>
    </location>
</feature>
<dbReference type="Gene3D" id="3.40.50.720">
    <property type="entry name" value="NAD(P)-binding Rossmann-like Domain"/>
    <property type="match status" value="1"/>
</dbReference>
<feature type="compositionally biased region" description="Polar residues" evidence="7">
    <location>
        <begin position="101"/>
        <end position="111"/>
    </location>
</feature>
<dbReference type="PANTHER" id="PTHR42847:SF4">
    <property type="entry name" value="ALKANESULFONATE MONOOXYGENASE-RELATED"/>
    <property type="match status" value="1"/>
</dbReference>
<dbReference type="InterPro" id="IPR013154">
    <property type="entry name" value="ADH-like_N"/>
</dbReference>
<feature type="compositionally biased region" description="Polar residues" evidence="7">
    <location>
        <begin position="1316"/>
        <end position="1328"/>
    </location>
</feature>
<comment type="caution">
    <text evidence="10">The sequence shown here is derived from an EMBL/GenBank/DDBJ whole genome shotgun (WGS) entry which is preliminary data.</text>
</comment>
<dbReference type="InterPro" id="IPR036291">
    <property type="entry name" value="NAD(P)-bd_dom_sf"/>
</dbReference>
<feature type="region of interest" description="Disordered" evidence="7">
    <location>
        <begin position="56"/>
        <end position="116"/>
    </location>
</feature>
<protein>
    <submittedName>
        <fullName evidence="10">Uncharacterized protein</fullName>
    </submittedName>
</protein>
<feature type="compositionally biased region" description="Basic and acidic residues" evidence="7">
    <location>
        <begin position="1433"/>
        <end position="1451"/>
    </location>
</feature>
<sequence>MPPVLSLLLFWLLGPQPVHLATFTLVLFLFSLFLSSITAKMPSHLSNSPFISLRPDHECGRSKSQAPTPPTRSFGTLSGTASPYGNGNGYNSSGHGSLNSTPYTNGNSNGYHGSKQDDEFLRLDAPQQDLLLLHGPRQKYKLEKSKDIPDLQGEREILVQVLAIGLNPVDWKGADYGFSQPSYPWVNGRDFAGIVVRAPRTNSRIQQGDVVFGPSTDYRDVRKAAYQEYVVTTDYNVTRIPQGVSVKEGAALGVAWVAATVALGISFGLDFSSISGAPRGPDLVKLVRQLRQSDVPEDIRDEIFSGIEDSERPKPGEWLAIWGANSTTGQIALQLAKLAGLKVACIADIARGGGRLTELGADFLVDKYDDKRAIEILRAVTGGKLRFGVDCNGKESATSLQEALTTNTSGLKSHLLGLTGLPKSVGRNVVHHKVPIKIFHEAPGVGEAITTWLEDLLIRHSLKLPEVEVAQGGLSGVNDALDRMRTGQIGGKRIVVAIDHENKSEAPSPSNGILPNGIGAATDVASSDLSYADSVNSDPDRIRFAYWVPNVSGGLVISKIKQNTHWDLKSNIQYAKTAERVGFEYALSQIRFMAGYGADNQHEPVTFSQALLMHTERLKLIVALLPGPWNPAVAAKQVASIDNYTDGRVCVNVVSGWFKLEFTSIGQWWLDHAERYRRSKEFIQCLKGIWTQDKFSFKGDFYQFHDYPLNPKPLNLPGRPYPEIFQGGNSDDAKENAGSVSDYYFMNGNTLEGFQAQIGDVKERAKKHNREGQVGFALNAFVICRDTEEEAIRVLQEIQGKADPEAVEGFRQQVQNAGSSTGNKSGMWANSKFEDLVQYNDGFKTKLIGTKEQIAERIVLLKSLGVSILLTAFLHYESEIEQFGKEVLPLVRELEKQGRGKDEADEIRRTGDVYKAKNFSKDHSSSHTASAAEKLPIAVADTSSPAHTAPTTAVTDTKAKAKPFASLLPSTASKSSPAYHSTRSAPQAINEPHRPFSSTYRNADTSGRHLSPTHSADKDSANEPHRPFAVDYRNPGGEAVFSSQALAGASRDEEGNGSHRPFAVTHRNADFFEQEPRAKRSEGGEEVKSEAHRPFSVGYRNPEVLETARGTPVLRGNEAHRPFGTLYRNPEFVESTRGASVSSGHEAHRAFSTSYRNPEFLDNAKATSASDEKDVESKESKDQPHRAFSTPYRNAEPARQDGLPPRPFATLFRSVEWSTKGPAPTAAQESTVQEAEVPHRPLPPTYRNPEDAAGTITAIKQKNVADFQPTWTLAAQAGNIDSRTPSITDDYVGGNVGTAANGPVSTAKNPDAAATFSPSHALTGQAGNIDSRAPSITDEDLAVSNSAAVGTAESADKGAEPPSEGDNSRSTATVSSRTGSWDMVDEQSPEPGNGSERRKQSTVNGEEAAESGAPVGNAKSTANAGEKSGPNGKQEKRAEQNDGRTTRDHSPNARRKSRGERISAGKRSDERPSTSEGKDGKKERGLFRAVRDSLKRKKSRG</sequence>
<proteinExistence type="inferred from homology"/>
<dbReference type="SUPFAM" id="SSF50129">
    <property type="entry name" value="GroES-like"/>
    <property type="match status" value="1"/>
</dbReference>
<dbReference type="OrthoDB" id="2558704at2759"/>